<feature type="chain" id="PRO_5039655006" evidence="10">
    <location>
        <begin position="29"/>
        <end position="992"/>
    </location>
</feature>
<dbReference type="Gene3D" id="2.60.40.1120">
    <property type="entry name" value="Carboxypeptidase-like, regulatory domain"/>
    <property type="match status" value="1"/>
</dbReference>
<evidence type="ECO:0000256" key="4">
    <source>
        <dbReference type="ARBA" id="ARBA00022692"/>
    </source>
</evidence>
<comment type="similarity">
    <text evidence="8 9">Belongs to the TonB-dependent receptor family.</text>
</comment>
<dbReference type="InterPro" id="IPR023997">
    <property type="entry name" value="TonB-dep_OMP_SusC/RagA_CS"/>
</dbReference>
<keyword evidence="13" id="KW-0675">Receptor</keyword>
<keyword evidence="4 8" id="KW-0812">Transmembrane</keyword>
<evidence type="ECO:0000256" key="2">
    <source>
        <dbReference type="ARBA" id="ARBA00022448"/>
    </source>
</evidence>
<dbReference type="GO" id="GO:0009279">
    <property type="term" value="C:cell outer membrane"/>
    <property type="evidence" value="ECO:0007669"/>
    <property type="project" value="UniProtKB-SubCell"/>
</dbReference>
<sequence length="992" mass="108479">MMKNLILTTVSLVCMLAASAAVSGPAFAAAVDITVSGTVTDETGLPLAGLTVYVSGTDNGTLTDLDGHYTIEVPEDAVLVFSYLGYRTQEIPVGGRAVIDIQLFPDTEVLADAVVIGYGTTTRRDMTGSISAVNSDDFNTGLISSPEQLINGKVSGVQITSSGGSPTSGSTIRIRGGASLNASNDPLIVLDGVPLENGGVSGMGTNFLSLVNPADIESMTVLKDASSTAIYGSRASNGVVIITTKKGRGDKLDISFNTTLSLQNKTRTAEMLSPEQFVQVATGAGYASLLGDWQTNGFTDWNDQIYQTAFGTDNNLSVAGRFTRNFPFRVSVGYYNQDGIVKTDNATRYTGNINLNPSFFDDHLKVTLSAKGAINRNRYAQSGSAIYNATTGDPTRPVYSGNDAYGGYSEILMNGEAVSGGSTLNPLGLLEQYDSREDMKRVIANLDIDYSMHFLPELKLHLTGGYDYASATSEVFVPATAAQYWRQGGVYTPAGPNSAENRLFTAYLNYSKEIAAIKSRIDVTAGYDWQYWRSYVSAGDSYAADRVTSLNAAWTANDQRHVLLSYYARLNWSFDGRYLLTATIRRDGSSRFAPDQRWGTFPSVALAWNMAEEEFLRGNGILNNLKFRASYGITGQQDGIGNYGYLPVYYISGTNSQYITDGYGNYGLYYQPGAYVDDLTWETTSSWNFGLDFGFLEDRISGSIDYYTRKTRDLLATVPAAAGTNFARTVTTNVGNVDSEGVELNINATPIDTRDWTWSLSANMTWQKVRITNLSLIENTDVAPTLVGATIDARQVQAFAVGQTPYAYYVYKQVYDESGKPVEGLYADLNGDGQINIDDRYFYHSPSPDFMLGFSTSVRWRNLTLSTALRANIGNYAYNATAANNGALETLKYADDALYNLSTSYLETGFRTRQIYSDHYVENASFLKMDNLILNYDFGRIKDIIGINLSFMVQNVFTITKYSGVDPEIYLGVDQNFYPRPRIYSLGIGLTF</sequence>
<evidence type="ECO:0000256" key="9">
    <source>
        <dbReference type="RuleBase" id="RU003357"/>
    </source>
</evidence>
<name>A0A9D9EQG0_9BACT</name>
<evidence type="ECO:0000256" key="6">
    <source>
        <dbReference type="ARBA" id="ARBA00023136"/>
    </source>
</evidence>
<comment type="caution">
    <text evidence="13">The sequence shown here is derived from an EMBL/GenBank/DDBJ whole genome shotgun (WGS) entry which is preliminary data.</text>
</comment>
<evidence type="ECO:0000256" key="1">
    <source>
        <dbReference type="ARBA" id="ARBA00004571"/>
    </source>
</evidence>
<dbReference type="InterPro" id="IPR037066">
    <property type="entry name" value="Plug_dom_sf"/>
</dbReference>
<dbReference type="NCBIfam" id="TIGR04057">
    <property type="entry name" value="SusC_RagA_signa"/>
    <property type="match status" value="1"/>
</dbReference>
<evidence type="ECO:0000259" key="12">
    <source>
        <dbReference type="Pfam" id="PF07715"/>
    </source>
</evidence>
<dbReference type="SUPFAM" id="SSF49464">
    <property type="entry name" value="Carboxypeptidase regulatory domain-like"/>
    <property type="match status" value="1"/>
</dbReference>
<dbReference type="InterPro" id="IPR000531">
    <property type="entry name" value="Beta-barrel_TonB"/>
</dbReference>
<reference evidence="13" key="1">
    <citation type="submission" date="2020-10" db="EMBL/GenBank/DDBJ databases">
        <authorList>
            <person name="Gilroy R."/>
        </authorList>
    </citation>
    <scope>NUCLEOTIDE SEQUENCE</scope>
    <source>
        <strain evidence="13">20514</strain>
    </source>
</reference>
<evidence type="ECO:0000256" key="7">
    <source>
        <dbReference type="ARBA" id="ARBA00023237"/>
    </source>
</evidence>
<dbReference type="AlphaFoldDB" id="A0A9D9EQG0"/>
<feature type="domain" description="TonB-dependent receptor-like beta-barrel" evidence="11">
    <location>
        <begin position="386"/>
        <end position="905"/>
    </location>
</feature>
<evidence type="ECO:0000313" key="14">
    <source>
        <dbReference type="Proteomes" id="UP000810252"/>
    </source>
</evidence>
<dbReference type="PROSITE" id="PS52016">
    <property type="entry name" value="TONB_DEPENDENT_REC_3"/>
    <property type="match status" value="1"/>
</dbReference>
<organism evidence="13 14">
    <name type="scientific">Candidatus Cryptobacteroides merdigallinarum</name>
    <dbReference type="NCBI Taxonomy" id="2840770"/>
    <lineage>
        <taxon>Bacteria</taxon>
        <taxon>Pseudomonadati</taxon>
        <taxon>Bacteroidota</taxon>
        <taxon>Bacteroidia</taxon>
        <taxon>Bacteroidales</taxon>
        <taxon>Candidatus Cryptobacteroides</taxon>
    </lineage>
</organism>
<dbReference type="FunFam" id="2.60.40.1120:FF:000003">
    <property type="entry name" value="Outer membrane protein Omp121"/>
    <property type="match status" value="1"/>
</dbReference>
<dbReference type="InterPro" id="IPR023996">
    <property type="entry name" value="TonB-dep_OMP_SusC/RagA"/>
</dbReference>
<evidence type="ECO:0000256" key="8">
    <source>
        <dbReference type="PROSITE-ProRule" id="PRU01360"/>
    </source>
</evidence>
<feature type="signal peptide" evidence="10">
    <location>
        <begin position="1"/>
        <end position="28"/>
    </location>
</feature>
<evidence type="ECO:0000256" key="10">
    <source>
        <dbReference type="SAM" id="SignalP"/>
    </source>
</evidence>
<dbReference type="Gene3D" id="2.170.130.10">
    <property type="entry name" value="TonB-dependent receptor, plug domain"/>
    <property type="match status" value="1"/>
</dbReference>
<accession>A0A9D9EQG0</accession>
<feature type="domain" description="TonB-dependent receptor plug" evidence="12">
    <location>
        <begin position="123"/>
        <end position="239"/>
    </location>
</feature>
<evidence type="ECO:0000313" key="13">
    <source>
        <dbReference type="EMBL" id="MBO8449379.1"/>
    </source>
</evidence>
<dbReference type="Pfam" id="PF00593">
    <property type="entry name" value="TonB_dep_Rec_b-barrel"/>
    <property type="match status" value="1"/>
</dbReference>
<dbReference type="Pfam" id="PF07715">
    <property type="entry name" value="Plug"/>
    <property type="match status" value="1"/>
</dbReference>
<evidence type="ECO:0000256" key="5">
    <source>
        <dbReference type="ARBA" id="ARBA00023077"/>
    </source>
</evidence>
<proteinExistence type="inferred from homology"/>
<dbReference type="NCBIfam" id="TIGR04056">
    <property type="entry name" value="OMP_RagA_SusC"/>
    <property type="match status" value="1"/>
</dbReference>
<comment type="subcellular location">
    <subcellularLocation>
        <location evidence="1 8">Cell outer membrane</location>
        <topology evidence="1 8">Multi-pass membrane protein</topology>
    </subcellularLocation>
</comment>
<dbReference type="Pfam" id="PF13715">
    <property type="entry name" value="CarbopepD_reg_2"/>
    <property type="match status" value="1"/>
</dbReference>
<reference evidence="13" key="2">
    <citation type="journal article" date="2021" name="PeerJ">
        <title>Extensive microbial diversity within the chicken gut microbiome revealed by metagenomics and culture.</title>
        <authorList>
            <person name="Gilroy R."/>
            <person name="Ravi A."/>
            <person name="Getino M."/>
            <person name="Pursley I."/>
            <person name="Horton D.L."/>
            <person name="Alikhan N.F."/>
            <person name="Baker D."/>
            <person name="Gharbi K."/>
            <person name="Hall N."/>
            <person name="Watson M."/>
            <person name="Adriaenssens E.M."/>
            <person name="Foster-Nyarko E."/>
            <person name="Jarju S."/>
            <person name="Secka A."/>
            <person name="Antonio M."/>
            <person name="Oren A."/>
            <person name="Chaudhuri R.R."/>
            <person name="La Ragione R."/>
            <person name="Hildebrand F."/>
            <person name="Pallen M.J."/>
        </authorList>
    </citation>
    <scope>NUCLEOTIDE SEQUENCE</scope>
    <source>
        <strain evidence="13">20514</strain>
    </source>
</reference>
<gene>
    <name evidence="13" type="ORF">IAC29_08930</name>
</gene>
<keyword evidence="10" id="KW-0732">Signal</keyword>
<dbReference type="Proteomes" id="UP000810252">
    <property type="component" value="Unassembled WGS sequence"/>
</dbReference>
<dbReference type="InterPro" id="IPR036942">
    <property type="entry name" value="Beta-barrel_TonB_sf"/>
</dbReference>
<keyword evidence="7 8" id="KW-0998">Cell outer membrane</keyword>
<evidence type="ECO:0000259" key="11">
    <source>
        <dbReference type="Pfam" id="PF00593"/>
    </source>
</evidence>
<dbReference type="InterPro" id="IPR008969">
    <property type="entry name" value="CarboxyPept-like_regulatory"/>
</dbReference>
<keyword evidence="3 8" id="KW-1134">Transmembrane beta strand</keyword>
<keyword evidence="2 8" id="KW-0813">Transport</keyword>
<protein>
    <submittedName>
        <fullName evidence="13">TonB-dependent receptor</fullName>
    </submittedName>
</protein>
<dbReference type="Gene3D" id="2.40.170.20">
    <property type="entry name" value="TonB-dependent receptor, beta-barrel domain"/>
    <property type="match status" value="1"/>
</dbReference>
<dbReference type="InterPro" id="IPR012910">
    <property type="entry name" value="Plug_dom"/>
</dbReference>
<evidence type="ECO:0000256" key="3">
    <source>
        <dbReference type="ARBA" id="ARBA00022452"/>
    </source>
</evidence>
<dbReference type="InterPro" id="IPR039426">
    <property type="entry name" value="TonB-dep_rcpt-like"/>
</dbReference>
<dbReference type="SUPFAM" id="SSF56935">
    <property type="entry name" value="Porins"/>
    <property type="match status" value="1"/>
</dbReference>
<keyword evidence="5 9" id="KW-0798">TonB box</keyword>
<keyword evidence="6 8" id="KW-0472">Membrane</keyword>
<dbReference type="EMBL" id="JADIMQ010000127">
    <property type="protein sequence ID" value="MBO8449379.1"/>
    <property type="molecule type" value="Genomic_DNA"/>
</dbReference>